<keyword evidence="10 12" id="KW-1133">Transmembrane helix</keyword>
<dbReference type="PROSITE" id="PS51099">
    <property type="entry name" value="PTS_EIIB_TYPE_2"/>
    <property type="match status" value="1"/>
</dbReference>
<dbReference type="CDD" id="cd00211">
    <property type="entry name" value="PTS_IIA_fru"/>
    <property type="match status" value="1"/>
</dbReference>
<dbReference type="InterPro" id="IPR002178">
    <property type="entry name" value="PTS_EIIA_type-2_dom"/>
</dbReference>
<dbReference type="PROSITE" id="PS51094">
    <property type="entry name" value="PTS_EIIA_TYPE_2"/>
    <property type="match status" value="1"/>
</dbReference>
<dbReference type="InterPro" id="IPR003353">
    <property type="entry name" value="PTS_IIB_fruc"/>
</dbReference>
<dbReference type="InterPro" id="IPR050864">
    <property type="entry name" value="Bacterial_PTS_Sugar_Transport"/>
</dbReference>
<feature type="transmembrane region" description="Helical" evidence="12">
    <location>
        <begin position="593"/>
        <end position="618"/>
    </location>
</feature>
<sequence>MNIKEFFRKDLVIVNKSFKNKDACLKYLAKHLVSKNYAKNEETVLDLALKREKEFSTGIGNAIAIPHIRDDVMNESVVTFVKTDALDWKSNDNEKVKFVFFITMSKKDGESSHLEAIQQLSTLFMNENFVKELELVDSYDSLIKLLEKNQKNTLVHSTEKTNTNGYDIVAVTACPTGIAHTYMAAERLTKAAKEMGLSIKVETQGTEGSKNVLTQYEISNAKGVILAVDKVVDLSRFAGLENVLELGTGTAIKKPEEQIKKILNKEGKKLPGQKASGSNETTEDLISFDGFGKRIYKGIMNGVSFMLPFVVFGGIMIALAFLIDIKNAGTANYGSVNEVARWFKNLGGLAFGIMVPILSAYIAYGLVGRFGLLPGFICGFISIGSFLMKLDPSTGQISWFDPAGGLGSGFFGGIIGAILSAVLIIVFVKYVFGWVPASLKGLKNILFIPLFATFAIALVFWVINIPLIYLNYGFNKLLGAIESKNYLVPLLGLVLGLMMTSDLGGPINKAAYLFSIATISSGNGTVAMAATMAAGMVPPLGIALATSIFRKHFSQEEIQSGYVNYVMGLSFISEGAIPFTVAKPRVMVPANLVGGAITGLLVGLFQITLAAPHGGVFVFALVKTSLFSSSGGQIGGGIALYIAAIIAGAIAQMFTIWGLLLLYKKLDAAKAKKTTNLV</sequence>
<feature type="transmembrane region" description="Helical" evidence="12">
    <location>
        <begin position="343"/>
        <end position="364"/>
    </location>
</feature>
<evidence type="ECO:0000313" key="17">
    <source>
        <dbReference type="Proteomes" id="UP001059576"/>
    </source>
</evidence>
<dbReference type="PANTHER" id="PTHR30505">
    <property type="entry name" value="FRUCTOSE-LIKE PERMEASE"/>
    <property type="match status" value="1"/>
</dbReference>
<dbReference type="NCBIfam" id="TIGR00848">
    <property type="entry name" value="fruA"/>
    <property type="match status" value="1"/>
</dbReference>
<dbReference type="SUPFAM" id="SSF55804">
    <property type="entry name" value="Phoshotransferase/anion transport protein"/>
    <property type="match status" value="1"/>
</dbReference>
<dbReference type="InterPro" id="IPR003501">
    <property type="entry name" value="PTS_EIIB_2/3"/>
</dbReference>
<dbReference type="Gene3D" id="3.40.50.2300">
    <property type="match status" value="1"/>
</dbReference>
<keyword evidence="3" id="KW-1003">Cell membrane</keyword>
<organism evidence="16 17">
    <name type="scientific">Mycoplasmopsis equigenitalium</name>
    <dbReference type="NCBI Taxonomy" id="114883"/>
    <lineage>
        <taxon>Bacteria</taxon>
        <taxon>Bacillati</taxon>
        <taxon>Mycoplasmatota</taxon>
        <taxon>Mycoplasmoidales</taxon>
        <taxon>Metamycoplasmataceae</taxon>
        <taxon>Mycoplasmopsis</taxon>
    </lineage>
</organism>
<dbReference type="RefSeq" id="WP_129722410.1">
    <property type="nucleotide sequence ID" value="NZ_CP101808.1"/>
</dbReference>
<reference evidence="16" key="1">
    <citation type="submission" date="2022-07" db="EMBL/GenBank/DDBJ databases">
        <title>Complete genome of Mycoplasma equigenitalium type strain T37.</title>
        <authorList>
            <person name="Spergser J."/>
        </authorList>
    </citation>
    <scope>NUCLEOTIDE SEQUENCE</scope>
    <source>
        <strain evidence="16">T37</strain>
    </source>
</reference>
<gene>
    <name evidence="16" type="ORF">NPA09_00540</name>
</gene>
<dbReference type="EMBL" id="CP101808">
    <property type="protein sequence ID" value="UUD37052.1"/>
    <property type="molecule type" value="Genomic_DNA"/>
</dbReference>
<name>A0ABY5J1B8_9BACT</name>
<evidence type="ECO:0000256" key="3">
    <source>
        <dbReference type="ARBA" id="ARBA00022475"/>
    </source>
</evidence>
<feature type="transmembrane region" description="Helical" evidence="12">
    <location>
        <begin position="444"/>
        <end position="466"/>
    </location>
</feature>
<evidence type="ECO:0000256" key="11">
    <source>
        <dbReference type="ARBA" id="ARBA00023136"/>
    </source>
</evidence>
<keyword evidence="9" id="KW-0418">Kinase</keyword>
<dbReference type="Pfam" id="PF02302">
    <property type="entry name" value="PTS_IIB"/>
    <property type="match status" value="1"/>
</dbReference>
<evidence type="ECO:0000256" key="10">
    <source>
        <dbReference type="ARBA" id="ARBA00022989"/>
    </source>
</evidence>
<dbReference type="CDD" id="cd05569">
    <property type="entry name" value="PTS_IIB_fructose"/>
    <property type="match status" value="1"/>
</dbReference>
<protein>
    <submittedName>
        <fullName evidence="16">Fructose-specific PTS transporter subunit EIIC</fullName>
    </submittedName>
</protein>
<dbReference type="PROSITE" id="PS51104">
    <property type="entry name" value="PTS_EIIC_TYPE_2"/>
    <property type="match status" value="1"/>
</dbReference>
<feature type="domain" description="PTS EIIA type-2" evidence="13">
    <location>
        <begin position="5"/>
        <end position="149"/>
    </location>
</feature>
<dbReference type="SUPFAM" id="SSF52794">
    <property type="entry name" value="PTS system IIB component-like"/>
    <property type="match status" value="1"/>
</dbReference>
<evidence type="ECO:0000259" key="15">
    <source>
        <dbReference type="PROSITE" id="PS51104"/>
    </source>
</evidence>
<feature type="transmembrane region" description="Helical" evidence="12">
    <location>
        <begin position="526"/>
        <end position="550"/>
    </location>
</feature>
<keyword evidence="7" id="KW-0598">Phosphotransferase system</keyword>
<feature type="transmembrane region" description="Helical" evidence="12">
    <location>
        <begin position="638"/>
        <end position="663"/>
    </location>
</feature>
<keyword evidence="4" id="KW-0597">Phosphoprotein</keyword>
<dbReference type="InterPro" id="IPR004715">
    <property type="entry name" value="PTS_IIA_fruc"/>
</dbReference>
<dbReference type="Gene3D" id="3.40.930.10">
    <property type="entry name" value="Mannitol-specific EII, Chain A"/>
    <property type="match status" value="1"/>
</dbReference>
<dbReference type="InterPro" id="IPR013011">
    <property type="entry name" value="PTS_EIIB_2"/>
</dbReference>
<evidence type="ECO:0000256" key="2">
    <source>
        <dbReference type="ARBA" id="ARBA00022448"/>
    </source>
</evidence>
<evidence type="ECO:0000259" key="14">
    <source>
        <dbReference type="PROSITE" id="PS51099"/>
    </source>
</evidence>
<evidence type="ECO:0000256" key="6">
    <source>
        <dbReference type="ARBA" id="ARBA00022679"/>
    </source>
</evidence>
<dbReference type="PANTHER" id="PTHR30505:SF0">
    <property type="entry name" value="FRUCTOSE-LIKE PTS SYSTEM EIIBC COMPONENT-RELATED"/>
    <property type="match status" value="1"/>
</dbReference>
<dbReference type="InterPro" id="IPR036095">
    <property type="entry name" value="PTS_EIIB-like_sf"/>
</dbReference>
<evidence type="ECO:0000313" key="16">
    <source>
        <dbReference type="EMBL" id="UUD37052.1"/>
    </source>
</evidence>
<accession>A0ABY5J1B8</accession>
<dbReference type="Pfam" id="PF00359">
    <property type="entry name" value="PTS_EIIA_2"/>
    <property type="match status" value="1"/>
</dbReference>
<evidence type="ECO:0000259" key="13">
    <source>
        <dbReference type="PROSITE" id="PS51094"/>
    </source>
</evidence>
<feature type="domain" description="PTS EIIB type-2" evidence="14">
    <location>
        <begin position="168"/>
        <end position="264"/>
    </location>
</feature>
<evidence type="ECO:0000256" key="9">
    <source>
        <dbReference type="ARBA" id="ARBA00022777"/>
    </source>
</evidence>
<proteinExistence type="predicted"/>
<evidence type="ECO:0000256" key="7">
    <source>
        <dbReference type="ARBA" id="ARBA00022683"/>
    </source>
</evidence>
<keyword evidence="8 12" id="KW-0812">Transmembrane</keyword>
<dbReference type="NCBIfam" id="TIGR00829">
    <property type="entry name" value="FRU"/>
    <property type="match status" value="1"/>
</dbReference>
<dbReference type="InterPro" id="IPR016152">
    <property type="entry name" value="PTrfase/Anion_transptr"/>
</dbReference>
<feature type="transmembrane region" description="Helical" evidence="12">
    <location>
        <begin position="486"/>
        <end position="505"/>
    </location>
</feature>
<dbReference type="InterPro" id="IPR013014">
    <property type="entry name" value="PTS_EIIC_2"/>
</dbReference>
<feature type="transmembrane region" description="Helical" evidence="12">
    <location>
        <begin position="303"/>
        <end position="323"/>
    </location>
</feature>
<keyword evidence="11 12" id="KW-0472">Membrane</keyword>
<evidence type="ECO:0000256" key="5">
    <source>
        <dbReference type="ARBA" id="ARBA00022597"/>
    </source>
</evidence>
<keyword evidence="5" id="KW-0762">Sugar transport</keyword>
<dbReference type="InterPro" id="IPR006327">
    <property type="entry name" value="PTS_IIC_fruc"/>
</dbReference>
<feature type="transmembrane region" description="Helical" evidence="12">
    <location>
        <begin position="371"/>
        <end position="390"/>
    </location>
</feature>
<evidence type="ECO:0000256" key="12">
    <source>
        <dbReference type="SAM" id="Phobius"/>
    </source>
</evidence>
<dbReference type="Pfam" id="PF02378">
    <property type="entry name" value="PTS_EIIC"/>
    <property type="match status" value="1"/>
</dbReference>
<feature type="domain" description="PTS EIIC type-2" evidence="15">
    <location>
        <begin position="295"/>
        <end position="669"/>
    </location>
</feature>
<dbReference type="Proteomes" id="UP001059576">
    <property type="component" value="Chromosome"/>
</dbReference>
<dbReference type="NCBIfam" id="TIGR01427">
    <property type="entry name" value="PTS_IIC_fructo"/>
    <property type="match status" value="1"/>
</dbReference>
<evidence type="ECO:0000256" key="1">
    <source>
        <dbReference type="ARBA" id="ARBA00004429"/>
    </source>
</evidence>
<evidence type="ECO:0000256" key="8">
    <source>
        <dbReference type="ARBA" id="ARBA00022692"/>
    </source>
</evidence>
<comment type="subcellular location">
    <subcellularLocation>
        <location evidence="1">Cell inner membrane</location>
        <topology evidence="1">Multi-pass membrane protein</topology>
    </subcellularLocation>
</comment>
<feature type="transmembrane region" description="Helical" evidence="12">
    <location>
        <begin position="410"/>
        <end position="432"/>
    </location>
</feature>
<keyword evidence="6" id="KW-0808">Transferase</keyword>
<keyword evidence="17" id="KW-1185">Reference proteome</keyword>
<keyword evidence="2" id="KW-0813">Transport</keyword>
<dbReference type="InterPro" id="IPR003352">
    <property type="entry name" value="PTS_EIIC"/>
</dbReference>
<evidence type="ECO:0000256" key="4">
    <source>
        <dbReference type="ARBA" id="ARBA00022553"/>
    </source>
</evidence>